<sequence length="296" mass="34237">MSNVLLNDYCIIEYLEGNRDVICETPFPSERFDLMKMFMFECYSAMALIGRPVNRELNISTAMLHCLMSYFVTAFYTFLVSMVAVYFRRAYGYSKRKFHKLDKEIQEYLKIHTANRTLKNSVQAFFHYEFKRGYYNKKKITRDLSSEMKDELTLREACNIADKLGILGIVSVPGLLALGSCLVSEFYYSGETIYNEGEPSKSMYIVASGKLASYKKSVINGREVQLENGHQQDGDWLGEAGFLKRAPSLFTVKAILNSQLYRLDHEHLSELKTTCPKLIQQFEEIMELKEIFDKLT</sequence>
<reference evidence="3 4" key="1">
    <citation type="submission" date="2024-07" db="EMBL/GenBank/DDBJ databases">
        <title>Chromosome-level genome assembly of the water stick insect Ranatra chinensis (Heteroptera: Nepidae).</title>
        <authorList>
            <person name="Liu X."/>
        </authorList>
    </citation>
    <scope>NUCLEOTIDE SEQUENCE [LARGE SCALE GENOMIC DNA]</scope>
    <source>
        <strain evidence="3">Cailab_2021Rc</strain>
        <tissue evidence="3">Muscle</tissue>
    </source>
</reference>
<feature type="domain" description="Cyclic nucleotide-binding" evidence="2">
    <location>
        <begin position="166"/>
        <end position="271"/>
    </location>
</feature>
<keyword evidence="1" id="KW-0812">Transmembrane</keyword>
<comment type="caution">
    <text evidence="3">The sequence shown here is derived from an EMBL/GenBank/DDBJ whole genome shotgun (WGS) entry which is preliminary data.</text>
</comment>
<dbReference type="InterPro" id="IPR014710">
    <property type="entry name" value="RmlC-like_jellyroll"/>
</dbReference>
<organism evidence="3 4">
    <name type="scientific">Ranatra chinensis</name>
    <dbReference type="NCBI Taxonomy" id="642074"/>
    <lineage>
        <taxon>Eukaryota</taxon>
        <taxon>Metazoa</taxon>
        <taxon>Ecdysozoa</taxon>
        <taxon>Arthropoda</taxon>
        <taxon>Hexapoda</taxon>
        <taxon>Insecta</taxon>
        <taxon>Pterygota</taxon>
        <taxon>Neoptera</taxon>
        <taxon>Paraneoptera</taxon>
        <taxon>Hemiptera</taxon>
        <taxon>Heteroptera</taxon>
        <taxon>Panheteroptera</taxon>
        <taxon>Nepomorpha</taxon>
        <taxon>Nepidae</taxon>
        <taxon>Ranatrinae</taxon>
        <taxon>Ranatra</taxon>
    </lineage>
</organism>
<evidence type="ECO:0000313" key="4">
    <source>
        <dbReference type="Proteomes" id="UP001558652"/>
    </source>
</evidence>
<dbReference type="SMART" id="SM00100">
    <property type="entry name" value="cNMP"/>
    <property type="match status" value="1"/>
</dbReference>
<gene>
    <name evidence="3" type="ORF">AAG570_009344</name>
</gene>
<dbReference type="SUPFAM" id="SSF51206">
    <property type="entry name" value="cAMP-binding domain-like"/>
    <property type="match status" value="1"/>
</dbReference>
<dbReference type="PANTHER" id="PTHR45689">
    <property type="entry name" value="I[[H]] CHANNEL, ISOFORM E"/>
    <property type="match status" value="1"/>
</dbReference>
<dbReference type="CDD" id="cd00038">
    <property type="entry name" value="CAP_ED"/>
    <property type="match status" value="1"/>
</dbReference>
<dbReference type="Gene3D" id="2.60.120.10">
    <property type="entry name" value="Jelly Rolls"/>
    <property type="match status" value="1"/>
</dbReference>
<evidence type="ECO:0000256" key="1">
    <source>
        <dbReference type="SAM" id="Phobius"/>
    </source>
</evidence>
<keyword evidence="1" id="KW-1133">Transmembrane helix</keyword>
<dbReference type="Gene3D" id="1.10.287.630">
    <property type="entry name" value="Helix hairpin bin"/>
    <property type="match status" value="1"/>
</dbReference>
<dbReference type="InterPro" id="IPR000595">
    <property type="entry name" value="cNMP-bd_dom"/>
</dbReference>
<dbReference type="PROSITE" id="PS50042">
    <property type="entry name" value="CNMP_BINDING_3"/>
    <property type="match status" value="1"/>
</dbReference>
<dbReference type="PANTHER" id="PTHR45689:SF14">
    <property type="entry name" value="CYCLIC NUCLEOTIDE-GATED CATION CHANNEL SUBUNIT A-LIKE PROTEIN"/>
    <property type="match status" value="1"/>
</dbReference>
<keyword evidence="1" id="KW-0472">Membrane</keyword>
<name>A0ABD0Z9W0_9HEMI</name>
<dbReference type="AlphaFoldDB" id="A0ABD0Z9W0"/>
<feature type="transmembrane region" description="Helical" evidence="1">
    <location>
        <begin position="62"/>
        <end position="87"/>
    </location>
</feature>
<evidence type="ECO:0000313" key="3">
    <source>
        <dbReference type="EMBL" id="KAL1137648.1"/>
    </source>
</evidence>
<protein>
    <recommendedName>
        <fullName evidence="2">Cyclic nucleotide-binding domain-containing protein</fullName>
    </recommendedName>
</protein>
<dbReference type="Pfam" id="PF00027">
    <property type="entry name" value="cNMP_binding"/>
    <property type="match status" value="1"/>
</dbReference>
<accession>A0ABD0Z9W0</accession>
<proteinExistence type="predicted"/>
<keyword evidence="4" id="KW-1185">Reference proteome</keyword>
<evidence type="ECO:0000259" key="2">
    <source>
        <dbReference type="PROSITE" id="PS50042"/>
    </source>
</evidence>
<dbReference type="InterPro" id="IPR018490">
    <property type="entry name" value="cNMP-bd_dom_sf"/>
</dbReference>
<dbReference type="Proteomes" id="UP001558652">
    <property type="component" value="Unassembled WGS sequence"/>
</dbReference>
<dbReference type="EMBL" id="JBFDAA010000004">
    <property type="protein sequence ID" value="KAL1137648.1"/>
    <property type="molecule type" value="Genomic_DNA"/>
</dbReference>
<dbReference type="InterPro" id="IPR051413">
    <property type="entry name" value="K/Na_HCN_channel"/>
</dbReference>